<proteinExistence type="predicted"/>
<evidence type="ECO:0000313" key="1">
    <source>
        <dbReference type="EMBL" id="ATF94995.1"/>
    </source>
</evidence>
<dbReference type="RefSeq" id="WP_061273278.1">
    <property type="nucleotide sequence ID" value="NZ_CP023525.1"/>
</dbReference>
<evidence type="ECO:0000313" key="2">
    <source>
        <dbReference type="Proteomes" id="UP000217979"/>
    </source>
</evidence>
<evidence type="ECO:0008006" key="3">
    <source>
        <dbReference type="Google" id="ProtNLM"/>
    </source>
</evidence>
<dbReference type="EMBL" id="CP023525">
    <property type="protein sequence ID" value="ATF94995.1"/>
    <property type="molecule type" value="Genomic_DNA"/>
</dbReference>
<sequence>MSRSITLAETAVTSLQDLEFFKAQFMGNTEAAKRIDDLLLRSVSAISLDPARYRFNGILADKGIRILEWLDTDNEYRCFYDDSDPCRVVILLYASMKEDFESALYRHNVIYSTG</sequence>
<dbReference type="AlphaFoldDB" id="A0A291E4I5"/>
<accession>A0A291E4I5</accession>
<dbReference type="Proteomes" id="UP000217979">
    <property type="component" value="Chromosome"/>
</dbReference>
<organism evidence="1 2">
    <name type="scientific">Cedecea neteri</name>
    <dbReference type="NCBI Taxonomy" id="158822"/>
    <lineage>
        <taxon>Bacteria</taxon>
        <taxon>Pseudomonadati</taxon>
        <taxon>Pseudomonadota</taxon>
        <taxon>Gammaproteobacteria</taxon>
        <taxon>Enterobacterales</taxon>
        <taxon>Enterobacteriaceae</taxon>
        <taxon>Cedecea</taxon>
    </lineage>
</organism>
<gene>
    <name evidence="1" type="ORF">CO704_24405</name>
</gene>
<protein>
    <recommendedName>
        <fullName evidence="3">Type II toxin-antitoxin system RelE/ParE family toxin</fullName>
    </recommendedName>
</protein>
<reference evidence="1 2" key="1">
    <citation type="submission" date="2017-09" db="EMBL/GenBank/DDBJ databases">
        <title>FDA dAtabase for Regulatory Grade micrObial Sequences (FDA-ARGOS): Supporting development and validation of Infectious Disease Dx tests.</title>
        <authorList>
            <person name="Minogue T."/>
            <person name="Wolcott M."/>
            <person name="Wasieloski L."/>
            <person name="Aguilar W."/>
            <person name="Moore D."/>
            <person name="Tallon L."/>
            <person name="Sadzewicz L."/>
            <person name="Ott S."/>
            <person name="Zhao X."/>
            <person name="Nagaraj S."/>
            <person name="Vavikolanu K."/>
            <person name="Aluvathingal J."/>
            <person name="Nadendla S."/>
            <person name="Sichtig H."/>
        </authorList>
    </citation>
    <scope>NUCLEOTIDE SEQUENCE [LARGE SCALE GENOMIC DNA]</scope>
    <source>
        <strain evidence="1 2">FDAARGOS_392</strain>
    </source>
</reference>
<name>A0A291E4I5_9ENTR</name>